<dbReference type="OrthoDB" id="661008at2759"/>
<evidence type="ECO:0000313" key="2">
    <source>
        <dbReference type="EMBL" id="TVU06692.1"/>
    </source>
</evidence>
<protein>
    <recommendedName>
        <fullName evidence="1">F-box domain-containing protein</fullName>
    </recommendedName>
</protein>
<dbReference type="SUPFAM" id="SSF81383">
    <property type="entry name" value="F-box domain"/>
    <property type="match status" value="1"/>
</dbReference>
<dbReference type="InterPro" id="IPR053772">
    <property type="entry name" value="At1g61320/At1g61330-like"/>
</dbReference>
<dbReference type="EMBL" id="RWGY01000051">
    <property type="protein sequence ID" value="TVU06692.1"/>
    <property type="molecule type" value="Genomic_DNA"/>
</dbReference>
<dbReference type="InterPro" id="IPR055357">
    <property type="entry name" value="LRR_At1g61320_AtMIF1"/>
</dbReference>
<organism evidence="2 3">
    <name type="scientific">Eragrostis curvula</name>
    <name type="common">weeping love grass</name>
    <dbReference type="NCBI Taxonomy" id="38414"/>
    <lineage>
        <taxon>Eukaryota</taxon>
        <taxon>Viridiplantae</taxon>
        <taxon>Streptophyta</taxon>
        <taxon>Embryophyta</taxon>
        <taxon>Tracheophyta</taxon>
        <taxon>Spermatophyta</taxon>
        <taxon>Magnoliopsida</taxon>
        <taxon>Liliopsida</taxon>
        <taxon>Poales</taxon>
        <taxon>Poaceae</taxon>
        <taxon>PACMAD clade</taxon>
        <taxon>Chloridoideae</taxon>
        <taxon>Eragrostideae</taxon>
        <taxon>Eragrostidinae</taxon>
        <taxon>Eragrostis</taxon>
    </lineage>
</organism>
<dbReference type="AlphaFoldDB" id="A0A5J9T5S2"/>
<sequence length="230" mass="26700">MTRNLEGQETKSDYARGEAICENVPPSIRLEDLPQDVLYKIVSKLRPKEIARTRVLSSEWRCVLSTFPRLTFDGVAMYKCDRAHLQQHIGKFIHEVNAVLQKYRGMVVETLEMQLSFVSLKPPSHFKGFPNLRQLHIQSLHVSRKDLEDMLSHCSNLEWLRIDRCHLDAQLIVDGSLSHLLYLHVECCKLTKIKFHAANLVTFLYECMFISIDLSHSSKLENAYSFRLEI</sequence>
<evidence type="ECO:0000313" key="3">
    <source>
        <dbReference type="Proteomes" id="UP000324897"/>
    </source>
</evidence>
<accession>A0A5J9T5S2</accession>
<dbReference type="Pfam" id="PF00646">
    <property type="entry name" value="F-box"/>
    <property type="match status" value="1"/>
</dbReference>
<dbReference type="Gene3D" id="3.80.10.10">
    <property type="entry name" value="Ribonuclease Inhibitor"/>
    <property type="match status" value="1"/>
</dbReference>
<dbReference type="InterPro" id="IPR001810">
    <property type="entry name" value="F-box_dom"/>
</dbReference>
<dbReference type="Pfam" id="PF23622">
    <property type="entry name" value="LRR_At1g61320_AtMIF1"/>
    <property type="match status" value="1"/>
</dbReference>
<comment type="caution">
    <text evidence="2">The sequence shown here is derived from an EMBL/GenBank/DDBJ whole genome shotgun (WGS) entry which is preliminary data.</text>
</comment>
<name>A0A5J9T5S2_9POAL</name>
<dbReference type="PANTHER" id="PTHR34145">
    <property type="entry name" value="OS02G0105600 PROTEIN"/>
    <property type="match status" value="1"/>
</dbReference>
<evidence type="ECO:0000259" key="1">
    <source>
        <dbReference type="PROSITE" id="PS50181"/>
    </source>
</evidence>
<dbReference type="PROSITE" id="PS50181">
    <property type="entry name" value="FBOX"/>
    <property type="match status" value="1"/>
</dbReference>
<dbReference type="InterPro" id="IPR032675">
    <property type="entry name" value="LRR_dom_sf"/>
</dbReference>
<dbReference type="InterPro" id="IPR036047">
    <property type="entry name" value="F-box-like_dom_sf"/>
</dbReference>
<feature type="domain" description="F-box" evidence="1">
    <location>
        <begin position="27"/>
        <end position="75"/>
    </location>
</feature>
<reference evidence="2 3" key="1">
    <citation type="journal article" date="2019" name="Sci. Rep.">
        <title>A high-quality genome of Eragrostis curvula grass provides insights into Poaceae evolution and supports new strategies to enhance forage quality.</title>
        <authorList>
            <person name="Carballo J."/>
            <person name="Santos B.A.C.M."/>
            <person name="Zappacosta D."/>
            <person name="Garbus I."/>
            <person name="Selva J.P."/>
            <person name="Gallo C.A."/>
            <person name="Diaz A."/>
            <person name="Albertini E."/>
            <person name="Caccamo M."/>
            <person name="Echenique V."/>
        </authorList>
    </citation>
    <scope>NUCLEOTIDE SEQUENCE [LARGE SCALE GENOMIC DNA]</scope>
    <source>
        <strain evidence="3">cv. Victoria</strain>
        <tissue evidence="2">Leaf</tissue>
    </source>
</reference>
<dbReference type="SUPFAM" id="SSF52047">
    <property type="entry name" value="RNI-like"/>
    <property type="match status" value="1"/>
</dbReference>
<dbReference type="Gramene" id="TVU06692">
    <property type="protein sequence ID" value="TVU06692"/>
    <property type="gene ID" value="EJB05_49916"/>
</dbReference>
<proteinExistence type="predicted"/>
<dbReference type="PANTHER" id="PTHR34145:SF57">
    <property type="entry name" value="F-BOX DOMAIN-CONTAINING PROTEIN"/>
    <property type="match status" value="1"/>
</dbReference>
<keyword evidence="3" id="KW-1185">Reference proteome</keyword>
<dbReference type="Proteomes" id="UP000324897">
    <property type="component" value="Unassembled WGS sequence"/>
</dbReference>
<gene>
    <name evidence="2" type="ORF">EJB05_49916</name>
</gene>